<dbReference type="Proteomes" id="UP000009315">
    <property type="component" value="Unassembled WGS sequence"/>
</dbReference>
<keyword evidence="2" id="KW-1185">Reference proteome</keyword>
<comment type="caution">
    <text evidence="1">The sequence shown here is derived from an EMBL/GenBank/DDBJ whole genome shotgun (WGS) entry which is preliminary data.</text>
</comment>
<name>K8DYE0_9FIRM</name>
<reference evidence="1 2" key="1">
    <citation type="journal article" date="2013" name="Genome Announc.">
        <title>Genome Sequence of the Sulfate-Reducing Bacterium Desulfotomaculum hydrothermale Lam5(T).</title>
        <authorList>
            <person name="Amin O."/>
            <person name="Fardeau M.L."/>
            <person name="Valette O."/>
            <person name="Hirschler-Rea A."/>
            <person name="Barbe V."/>
            <person name="Medigue C."/>
            <person name="Vacherie B."/>
            <person name="Ollivier B."/>
            <person name="Bertin P.N."/>
            <person name="Dolla A."/>
        </authorList>
    </citation>
    <scope>NUCLEOTIDE SEQUENCE [LARGE SCALE GENOMIC DNA]</scope>
    <source>
        <strain evidence="2">Lam5 / DSM 18033</strain>
    </source>
</reference>
<dbReference type="AlphaFoldDB" id="K8DYE0"/>
<evidence type="ECO:0000313" key="1">
    <source>
        <dbReference type="EMBL" id="CCO07755.1"/>
    </source>
</evidence>
<dbReference type="eggNOG" id="ENOG5032RFU">
    <property type="taxonomic scope" value="Bacteria"/>
</dbReference>
<accession>K8DYE0</accession>
<evidence type="ECO:0000313" key="2">
    <source>
        <dbReference type="Proteomes" id="UP000009315"/>
    </source>
</evidence>
<sequence>MQEATYEYTFSMRHHWWFDAGLVGLYYIATKVKDRNPIYGSIKCLADAQGITFHAPSKEILKEFLDCCYGELADRYWNVSTKKQREANELVIYYKETDNLDMIPRRNPTPIPGLFTKGSSFRADAQEYDKLSADMQKRVDAFLKEHRKTLWGNKNRLLYEPPVCHPQIALFPARGKKNICCICGQESVCSDVAQPSFLLFASPTATLSFNSEGKKPDKICWECQFLSKFAVESAHYKSVDDNLYILQMVALHAKKLIDSHAVLGSQSAVRQLDTDNYLSNIGTQKVDNRLLYYARLPYELLWAFFHDTYGLLRVEAETRAKSMDELTMFCTKPFIETPLQLILLMVSSKGQTFMLKEIIAYTETAYIFRLLHSFREEFSADHKFLYKVFQDLYLPVKKDKPFDLNNYLWRNRILQRVLQKKSILQDVEQLAFRKSLQQSFPYIGNLLEFTRYYQFIIKEGMGMTKEQVEVAVNLGRQIVFSAREAAKGVSDSNFDRVKGDLFALRKTRTVTDFLEQLNRIQFRYNITISNQILGGILEEPGVSFADFKSYCLLAALNAYNNFKRPKDIK</sequence>
<dbReference type="OrthoDB" id="9762920at2"/>
<dbReference type="STRING" id="1121428.DESHY_140009"/>
<proteinExistence type="predicted"/>
<protein>
    <recommendedName>
        <fullName evidence="3">Type I-B CRISPR-associated protein Cas8b1/Cst1</fullName>
    </recommendedName>
</protein>
<dbReference type="RefSeq" id="WP_008410786.1">
    <property type="nucleotide sequence ID" value="NZ_CAOS01000006.1"/>
</dbReference>
<evidence type="ECO:0008006" key="3">
    <source>
        <dbReference type="Google" id="ProtNLM"/>
    </source>
</evidence>
<dbReference type="EMBL" id="CAOS01000006">
    <property type="protein sequence ID" value="CCO07755.1"/>
    <property type="molecule type" value="Genomic_DNA"/>
</dbReference>
<gene>
    <name evidence="1" type="ORF">DESHY_140009</name>
</gene>
<organism evidence="1 2">
    <name type="scientific">Desulforamulus hydrothermalis Lam5 = DSM 18033</name>
    <dbReference type="NCBI Taxonomy" id="1121428"/>
    <lineage>
        <taxon>Bacteria</taxon>
        <taxon>Bacillati</taxon>
        <taxon>Bacillota</taxon>
        <taxon>Clostridia</taxon>
        <taxon>Eubacteriales</taxon>
        <taxon>Peptococcaceae</taxon>
        <taxon>Desulforamulus</taxon>
    </lineage>
</organism>